<gene>
    <name evidence="1" type="ORF">V3M73_02170</name>
</gene>
<comment type="caution">
    <text evidence="1">The sequence shown here is derived from an EMBL/GenBank/DDBJ whole genome shotgun (WGS) entry which is preliminary data.</text>
</comment>
<keyword evidence="1" id="KW-0255">Endonuclease</keyword>
<dbReference type="InterPro" id="IPR011335">
    <property type="entry name" value="Restrct_endonuc-II-like"/>
</dbReference>
<dbReference type="RefSeq" id="WP_367191368.1">
    <property type="nucleotide sequence ID" value="NZ_JBAGLR010000001.1"/>
</dbReference>
<dbReference type="GO" id="GO:0004519">
    <property type="term" value="F:endonuclease activity"/>
    <property type="evidence" value="ECO:0007669"/>
    <property type="project" value="UniProtKB-KW"/>
</dbReference>
<evidence type="ECO:0000313" key="1">
    <source>
        <dbReference type="EMBL" id="MEW6953831.1"/>
    </source>
</evidence>
<keyword evidence="1" id="KW-0540">Nuclease</keyword>
<dbReference type="SUPFAM" id="SSF52980">
    <property type="entry name" value="Restriction endonuclease-like"/>
    <property type="match status" value="1"/>
</dbReference>
<dbReference type="InterPro" id="IPR015105">
    <property type="entry name" value="NgoMIV"/>
</dbReference>
<accession>A0ABV3N9D5</accession>
<dbReference type="InterPro" id="IPR037083">
    <property type="entry name" value="NgoMIV_sf"/>
</dbReference>
<dbReference type="CDD" id="cd22340">
    <property type="entry name" value="NgoMIV-like"/>
    <property type="match status" value="1"/>
</dbReference>
<sequence>MDNSNWLDEQRRRFHATLLASNTLTINPHGVPSNADKDQKSSVAFACHIAQCLEVATVEERLAGQTSGGNFENAVKAFIESTFPLLSNLRPGAWEIKNEGGKRRGGGIANYVPYVHLNGLAQAAKESPVVATLVGNAYSISPDLVVLRHPESDQTISEGGLVLTKGVADYTPLRAANQERPILHAVISCKWTMRSDRAQNARSEALNLMRNRKGRTPHILVVTGEPTPSRISSLAMGTGDVDCVYHFALPELIEAVETSGNDEALNLLHIMIEGDRLRDISDLPLDLAI</sequence>
<proteinExistence type="predicted"/>
<dbReference type="Pfam" id="PF09015">
    <property type="entry name" value="NgoMIV_restric"/>
    <property type="match status" value="1"/>
</dbReference>
<keyword evidence="2" id="KW-1185">Reference proteome</keyword>
<organism evidence="1 2">
    <name type="scientific">Trueperella pyogenes</name>
    <dbReference type="NCBI Taxonomy" id="1661"/>
    <lineage>
        <taxon>Bacteria</taxon>
        <taxon>Bacillati</taxon>
        <taxon>Actinomycetota</taxon>
        <taxon>Actinomycetes</taxon>
        <taxon>Actinomycetales</taxon>
        <taxon>Actinomycetaceae</taxon>
        <taxon>Trueperella</taxon>
    </lineage>
</organism>
<dbReference type="Gene3D" id="3.40.50.10010">
    <property type="entry name" value="Type-2 restriction enzyme NgoMIV"/>
    <property type="match status" value="1"/>
</dbReference>
<reference evidence="1 2" key="1">
    <citation type="submission" date="2024-01" db="EMBL/GenBank/DDBJ databases">
        <title>Genomic analysis and antimicrobial resistance profiles of Trueperella pyogenes isolated from domestic and wild animals.</title>
        <authorList>
            <person name="Magossi G."/>
            <person name="Gzyl K.E."/>
            <person name="Holman D.B."/>
            <person name="Amat S."/>
        </authorList>
    </citation>
    <scope>NUCLEOTIDE SEQUENCE [LARGE SCALE GENOMIC DNA]</scope>
    <source>
        <strain evidence="1 2">1494</strain>
    </source>
</reference>
<keyword evidence="1" id="KW-0378">Hydrolase</keyword>
<evidence type="ECO:0000313" key="2">
    <source>
        <dbReference type="Proteomes" id="UP001555100"/>
    </source>
</evidence>
<dbReference type="EMBL" id="JBAGNM010000001">
    <property type="protein sequence ID" value="MEW6953831.1"/>
    <property type="molecule type" value="Genomic_DNA"/>
</dbReference>
<protein>
    <submittedName>
        <fullName evidence="1">NgoMIV family type II restriction endonuclease</fullName>
    </submittedName>
</protein>
<dbReference type="Proteomes" id="UP001555100">
    <property type="component" value="Unassembled WGS sequence"/>
</dbReference>
<name>A0ABV3N9D5_9ACTO</name>